<feature type="compositionally biased region" description="Low complexity" evidence="2">
    <location>
        <begin position="70"/>
        <end position="88"/>
    </location>
</feature>
<dbReference type="PROSITE" id="PS51192">
    <property type="entry name" value="HELICASE_ATP_BIND_1"/>
    <property type="match status" value="1"/>
</dbReference>
<dbReference type="EMBL" id="CAJNNV010031132">
    <property type="protein sequence ID" value="CAE8634789.1"/>
    <property type="molecule type" value="Genomic_DNA"/>
</dbReference>
<dbReference type="InterPro" id="IPR001650">
    <property type="entry name" value="Helicase_C-like"/>
</dbReference>
<dbReference type="SUPFAM" id="SSF52540">
    <property type="entry name" value="P-loop containing nucleoside triphosphate hydrolases"/>
    <property type="match status" value="2"/>
</dbReference>
<dbReference type="CDD" id="cd18793">
    <property type="entry name" value="SF2_C_SNF"/>
    <property type="match status" value="1"/>
</dbReference>
<evidence type="ECO:0000259" key="3">
    <source>
        <dbReference type="PROSITE" id="PS51192"/>
    </source>
</evidence>
<dbReference type="SMART" id="SM00487">
    <property type="entry name" value="DEXDc"/>
    <property type="match status" value="1"/>
</dbReference>
<dbReference type="Proteomes" id="UP000654075">
    <property type="component" value="Unassembled WGS sequence"/>
</dbReference>
<dbReference type="Gene3D" id="3.40.50.300">
    <property type="entry name" value="P-loop containing nucleotide triphosphate hydrolases"/>
    <property type="match status" value="1"/>
</dbReference>
<evidence type="ECO:0000313" key="5">
    <source>
        <dbReference type="EMBL" id="CAE8634789.1"/>
    </source>
</evidence>
<evidence type="ECO:0000256" key="1">
    <source>
        <dbReference type="ARBA" id="ARBA00022801"/>
    </source>
</evidence>
<dbReference type="Pfam" id="PF00176">
    <property type="entry name" value="SNF2-rel_dom"/>
    <property type="match status" value="1"/>
</dbReference>
<dbReference type="InterPro" id="IPR038718">
    <property type="entry name" value="SNF2-like_sf"/>
</dbReference>
<keyword evidence="6" id="KW-1185">Reference proteome</keyword>
<dbReference type="InterPro" id="IPR000330">
    <property type="entry name" value="SNF2_N"/>
</dbReference>
<dbReference type="PANTHER" id="PTHR10799">
    <property type="entry name" value="SNF2/RAD54 HELICASE FAMILY"/>
    <property type="match status" value="1"/>
</dbReference>
<organism evidence="5 6">
    <name type="scientific">Polarella glacialis</name>
    <name type="common">Dinoflagellate</name>
    <dbReference type="NCBI Taxonomy" id="89957"/>
    <lineage>
        <taxon>Eukaryota</taxon>
        <taxon>Sar</taxon>
        <taxon>Alveolata</taxon>
        <taxon>Dinophyceae</taxon>
        <taxon>Suessiales</taxon>
        <taxon>Suessiaceae</taxon>
        <taxon>Polarella</taxon>
    </lineage>
</organism>
<dbReference type="Gene3D" id="3.40.50.10810">
    <property type="entry name" value="Tandem AAA-ATPase domain"/>
    <property type="match status" value="1"/>
</dbReference>
<name>A0A813HAV5_POLGL</name>
<dbReference type="GO" id="GO:0005524">
    <property type="term" value="F:ATP binding"/>
    <property type="evidence" value="ECO:0007669"/>
    <property type="project" value="InterPro"/>
</dbReference>
<dbReference type="GO" id="GO:0016787">
    <property type="term" value="F:hydrolase activity"/>
    <property type="evidence" value="ECO:0007669"/>
    <property type="project" value="UniProtKB-KW"/>
</dbReference>
<accession>A0A813HAV5</accession>
<evidence type="ECO:0000256" key="2">
    <source>
        <dbReference type="SAM" id="MobiDB-lite"/>
    </source>
</evidence>
<protein>
    <submittedName>
        <fullName evidence="5">Uncharacterized protein</fullName>
    </submittedName>
</protein>
<feature type="domain" description="Helicase C-terminal" evidence="4">
    <location>
        <begin position="862"/>
        <end position="1030"/>
    </location>
</feature>
<keyword evidence="1" id="KW-0378">Hydrolase</keyword>
<reference evidence="5" key="1">
    <citation type="submission" date="2021-02" db="EMBL/GenBank/DDBJ databases">
        <authorList>
            <person name="Dougan E. K."/>
            <person name="Rhodes N."/>
            <person name="Thang M."/>
            <person name="Chan C."/>
        </authorList>
    </citation>
    <scope>NUCLEOTIDE SEQUENCE</scope>
</reference>
<dbReference type="Pfam" id="PF00271">
    <property type="entry name" value="Helicase_C"/>
    <property type="match status" value="1"/>
</dbReference>
<comment type="caution">
    <text evidence="5">The sequence shown here is derived from an EMBL/GenBank/DDBJ whole genome shotgun (WGS) entry which is preliminary data.</text>
</comment>
<dbReference type="InterPro" id="IPR049730">
    <property type="entry name" value="SNF2/RAD54-like_C"/>
</dbReference>
<dbReference type="InterPro" id="IPR027417">
    <property type="entry name" value="P-loop_NTPase"/>
</dbReference>
<proteinExistence type="predicted"/>
<dbReference type="OrthoDB" id="5857104at2759"/>
<sequence length="1166" mass="125719">MLCTACGQFQQSSRKGITRGLCCNKCPNHGPWCSQFQLPAAAGVPNATPPLKRQRRASPPRQPFFGNSEAQSSAPSGSGSQRPGRAQGVSSSAPSSLGLPKPATLPPRHGALVRNLTQELRAAEEDNPEVLKLRRTLESSVSKGIKAKQKWDESTKFLAIGGQTAMDVAAKEAALNRSRTDVAKATEELAAHDQVCKDEDGDAHSTMRSGAKKFLDPIWMLRLQRSLEQAKRRLLQDEQGLRKALELKALDTQLQACEAETALAETRLQEALVTVLALRREVSRFALGASELEPIFAAVRGPIEKLLVAPNVAAVEELVTTEWCTSLSTGVHGVEVTLHLEAVVAQLSTVALLEGGYVLLRLDALAKEQTPADAEGGGAVSSYWPCYARLGSVHARSFCEAAEELRLDVAGGNKDVAAGKAGRPPLRVKSLQLLRAWVGLQPDVRLGTEVADALKRLLLRQRDGLDNLLPPSSLQASLRPYQVQGFAWMAANAENGLGSLLADEMGLGKTLQTLALLLYLRESGRLHRPVLVVSPLSVMSNWKAEIASWAPGLRAHVYHGPGRKLPANCSLSRQGTSSAASPPVSGIAGVSESLPAGGPAGEAEVVLTTYSTLREDWALLSATARFGGMVLDEAQAIKNSRSQITKAVLEVAQTAVGPVRIALTGTPVENRLAELHSIFSFIVPGYLGAAKNFEQDFAKPLERGCGPDASQNSDASRAEFIQARDLRDRLLAALRPFLLRRSKTDGDIASDLPAKIELVHAVQLTESQRLLYQAVQESAFARVLESLGALEDSDDANRSLEDVVPEAAIEPKGRRVVFVLSMLHALQQVCNHPAAVCSHSWPQGKLDRSDASYSPSHENSGKMTRLLSLLEEVLAPRSGPAPGVQLPGEKVLIFSQYVQTVSLLQSTVQEAHPEIEVLSFHGQLSMEQRSEVQERFKNDPRCAVLILTLGSGGVGINLISASHVVHFDRCWNPAREAQATDRAHRIGQCRTVVVHRLICLGTHEERLAKIQDKKSKLAGEIIPGGGHALEKDINGMSLEELRQLFTFSFGVDSQMGQRAEEVTSELRKTPLESVSYACAGSRLRDSDVAGASMVRPTPVLVHGCGIQTLPVRHPQEGPSYGWGIQTLPVRQSSARRSVLRLGVQTLPVRQSAFASCVSPREGSSYG</sequence>
<feature type="region of interest" description="Disordered" evidence="2">
    <location>
        <begin position="44"/>
        <end position="108"/>
    </location>
</feature>
<evidence type="ECO:0000313" key="6">
    <source>
        <dbReference type="Proteomes" id="UP000654075"/>
    </source>
</evidence>
<dbReference type="InterPro" id="IPR014001">
    <property type="entry name" value="Helicase_ATP-bd"/>
</dbReference>
<gene>
    <name evidence="5" type="ORF">PGLA1383_LOCUS50406</name>
</gene>
<evidence type="ECO:0000259" key="4">
    <source>
        <dbReference type="PROSITE" id="PS51194"/>
    </source>
</evidence>
<dbReference type="PROSITE" id="PS51194">
    <property type="entry name" value="HELICASE_CTER"/>
    <property type="match status" value="1"/>
</dbReference>
<dbReference type="AlphaFoldDB" id="A0A813HAV5"/>
<feature type="domain" description="Helicase ATP-binding" evidence="3">
    <location>
        <begin position="490"/>
        <end position="685"/>
    </location>
</feature>
<dbReference type="SMART" id="SM00490">
    <property type="entry name" value="HELICc"/>
    <property type="match status" value="1"/>
</dbReference>